<feature type="region of interest" description="Disordered" evidence="1">
    <location>
        <begin position="313"/>
        <end position="352"/>
    </location>
</feature>
<organism evidence="2 3">
    <name type="scientific">Neurospora crassa (strain ATCC 24698 / 74-OR23-1A / CBS 708.71 / DSM 1257 / FGSC 987)</name>
    <dbReference type="NCBI Taxonomy" id="367110"/>
    <lineage>
        <taxon>Eukaryota</taxon>
        <taxon>Fungi</taxon>
        <taxon>Dikarya</taxon>
        <taxon>Ascomycota</taxon>
        <taxon>Pezizomycotina</taxon>
        <taxon>Sordariomycetes</taxon>
        <taxon>Sordariomycetidae</taxon>
        <taxon>Sordariales</taxon>
        <taxon>Sordariaceae</taxon>
        <taxon>Neurospora</taxon>
    </lineage>
</organism>
<feature type="region of interest" description="Disordered" evidence="1">
    <location>
        <begin position="558"/>
        <end position="583"/>
    </location>
</feature>
<feature type="region of interest" description="Disordered" evidence="1">
    <location>
        <begin position="198"/>
        <end position="222"/>
    </location>
</feature>
<feature type="region of interest" description="Disordered" evidence="1">
    <location>
        <begin position="244"/>
        <end position="275"/>
    </location>
</feature>
<evidence type="ECO:0000313" key="3">
    <source>
        <dbReference type="Proteomes" id="UP000001805"/>
    </source>
</evidence>
<dbReference type="EMBL" id="CM002242">
    <property type="protein sequence ID" value="EAA26751.1"/>
    <property type="molecule type" value="Genomic_DNA"/>
</dbReference>
<reference evidence="2 3" key="1">
    <citation type="journal article" date="2003" name="Nature">
        <title>The genome sequence of the filamentous fungus Neurospora crassa.</title>
        <authorList>
            <person name="Galagan J.E."/>
            <person name="Calvo S.E."/>
            <person name="Borkovich K.A."/>
            <person name="Selker E.U."/>
            <person name="Read N.D."/>
            <person name="Jaffe D."/>
            <person name="FitzHugh W."/>
            <person name="Ma L.J."/>
            <person name="Smirnov S."/>
            <person name="Purcell S."/>
            <person name="Rehman B."/>
            <person name="Elkins T."/>
            <person name="Engels R."/>
            <person name="Wang S."/>
            <person name="Nielsen C.B."/>
            <person name="Butler J."/>
            <person name="Endrizzi M."/>
            <person name="Qui D."/>
            <person name="Ianakiev P."/>
            <person name="Bell-Pedersen D."/>
            <person name="Nelson M.A."/>
            <person name="Werner-Washburne M."/>
            <person name="Selitrennikoff C.P."/>
            <person name="Kinsey J.A."/>
            <person name="Braun E.L."/>
            <person name="Zelter A."/>
            <person name="Schulte U."/>
            <person name="Kothe G.O."/>
            <person name="Jedd G."/>
            <person name="Mewes W."/>
            <person name="Staben C."/>
            <person name="Marcotte E."/>
            <person name="Greenberg D."/>
            <person name="Roy A."/>
            <person name="Foley K."/>
            <person name="Naylor J."/>
            <person name="Stange-Thomann N."/>
            <person name="Barrett R."/>
            <person name="Gnerre S."/>
            <person name="Kamal M."/>
            <person name="Kamvysselis M."/>
            <person name="Mauceli E."/>
            <person name="Bielke C."/>
            <person name="Rudd S."/>
            <person name="Frishman D."/>
            <person name="Krystofova S."/>
            <person name="Rasmussen C."/>
            <person name="Metzenberg R.L."/>
            <person name="Perkins D.D."/>
            <person name="Kroken S."/>
            <person name="Cogoni C."/>
            <person name="Macino G."/>
            <person name="Catcheside D."/>
            <person name="Li W."/>
            <person name="Pratt R.J."/>
            <person name="Osmani S.A."/>
            <person name="DeSouza C.P."/>
            <person name="Glass L."/>
            <person name="Orbach M.J."/>
            <person name="Berglund J.A."/>
            <person name="Voelker R."/>
            <person name="Yarden O."/>
            <person name="Plamann M."/>
            <person name="Seiler S."/>
            <person name="Dunlap J."/>
            <person name="Radford A."/>
            <person name="Aramayo R."/>
            <person name="Natvig D.O."/>
            <person name="Alex L.A."/>
            <person name="Mannhaupt G."/>
            <person name="Ebbole D.J."/>
            <person name="Freitag M."/>
            <person name="Paulsen I."/>
            <person name="Sachs M.S."/>
            <person name="Lander E.S."/>
            <person name="Nusbaum C."/>
            <person name="Birren B."/>
        </authorList>
    </citation>
    <scope>NUCLEOTIDE SEQUENCE [LARGE SCALE GENOMIC DNA]</scope>
    <source>
        <strain evidence="3">ATCC 24698 / 74-OR23-1A / CBS 708.71 / DSM 1257 / FGSC 987</strain>
    </source>
</reference>
<dbReference type="Proteomes" id="UP000001805">
    <property type="component" value="Chromosome 7, Linkage Group VII"/>
</dbReference>
<dbReference type="AlphaFoldDB" id="Q7RWG1"/>
<dbReference type="RefSeq" id="XP_955987.1">
    <property type="nucleotide sequence ID" value="XM_950894.1"/>
</dbReference>
<dbReference type="KEGG" id="ncr:NCU04547"/>
<dbReference type="GeneID" id="3872125"/>
<proteinExistence type="predicted"/>
<dbReference type="VEuPathDB" id="FungiDB:NCU04547"/>
<feature type="compositionally biased region" description="Basic and acidic residues" evidence="1">
    <location>
        <begin position="558"/>
        <end position="576"/>
    </location>
</feature>
<feature type="compositionally biased region" description="Basic and acidic residues" evidence="1">
    <location>
        <begin position="244"/>
        <end position="254"/>
    </location>
</feature>
<dbReference type="InParanoid" id="Q7RWG1"/>
<name>Q7RWG1_NEUCR</name>
<evidence type="ECO:0000256" key="1">
    <source>
        <dbReference type="SAM" id="MobiDB-lite"/>
    </source>
</evidence>
<sequence length="583" mass="65629">MNQMMRELVATSDPLEGHASVPPTYTSVLSSEMYNDERHRHWFVACRIADIHFSVSLPDPLQPSDGASVTAAQATAADKIHECYVEGLKDTMMRFYNLGFSRVSTATHRYALDFSLWMRGTFAGYFLYVGCGDYGPQFWYTKPLDYVAPFSQEYDDFYRHRRAQEAIPRPVASTITTSSMPHQKPQEALPKPVASIVTNDSMPHQKPQKAPPKPVASIVTNDSMPHYRRVTVADFDELLREDRERAREERERTNPESGGSQAHSASTAEPSRGINKRSLDEADTMALAPPPKRPQTGFPQRTLTSMGMLGRHEVHQHSQVEQHSQAQSITAQTGNESHRPQSSSQASRGHPRFSARVCGNRLCESRHHELADCLGPPSRQGDIDGCPLCNTQQHGLDCCTKLPRIPRNDLFDTLVTRRANLPVIRTSISILSLAASLNKLDVLAETMPLTKGTAKGIYTQHQPWKRQHRPRLFRDPTLPSDPVAFLEKLDQAWSSVIMGTVQNHGPPENIPRNLTVFNSVWISQLVPFRKAFAQAGVHVDGRGYYPFGTAPQQRAYEKAHQEKVRQELSTLRRERAASQVRRR</sequence>
<accession>Q7RWG1</accession>
<dbReference type="OMA" id="DERHRHW"/>
<protein>
    <submittedName>
        <fullName evidence="2">Uncharacterized protein</fullName>
    </submittedName>
</protein>
<evidence type="ECO:0000313" key="2">
    <source>
        <dbReference type="EMBL" id="EAA26751.1"/>
    </source>
</evidence>
<gene>
    <name evidence="2" type="ORF">NCU04547</name>
</gene>
<keyword evidence="3" id="KW-1185">Reference proteome</keyword>
<dbReference type="PaxDb" id="5141-EFNCRP00000005391"/>
<feature type="compositionally biased region" description="Polar residues" evidence="1">
    <location>
        <begin position="255"/>
        <end position="269"/>
    </location>
</feature>
<dbReference type="HOGENOM" id="CLU_021933_0_0_1"/>
<feature type="compositionally biased region" description="Polar residues" evidence="1">
    <location>
        <begin position="326"/>
        <end position="347"/>
    </location>
</feature>
<dbReference type="OrthoDB" id="4581909at2759"/>